<feature type="compositionally biased region" description="Basic and acidic residues" evidence="1">
    <location>
        <begin position="413"/>
        <end position="425"/>
    </location>
</feature>
<evidence type="ECO:0000256" key="1">
    <source>
        <dbReference type="SAM" id="MobiDB-lite"/>
    </source>
</evidence>
<feature type="compositionally biased region" description="Polar residues" evidence="1">
    <location>
        <begin position="46"/>
        <end position="65"/>
    </location>
</feature>
<evidence type="ECO:0000313" key="2">
    <source>
        <dbReference type="EMBL" id="CAH1783576.1"/>
    </source>
</evidence>
<feature type="region of interest" description="Disordered" evidence="1">
    <location>
        <begin position="1"/>
        <end position="123"/>
    </location>
</feature>
<sequence>MSDQDSGVPSVDKEDSIEEDIDKGKDEQSSDRPNSSVSNDEKIRPLSQQSNISQERPNSGSSEKSLGNKDESSTLNDSKTEIKIPSRPTSSGSNRSRPKSGSSTSSRRRSRKSNSPPPNSHRVTFQVTIAQAIPTIIDEDSADLRASLHKKKRIVEAPRAQNYFHSEYFLLPDDAEPVKTDVVTFGMAAKVYPEKQEPKVIKTWIDGETTWVAWTHSHTIDVTHDMLLKLYRHNLELRIWDTKDKVSTRARFDRPKAFRLPQAKAGEDADAAGGIKGLVIKQAKNFEKMQPKRQYIDRALPSQTKLQLPRDDTEMTINLPQGKASKMSKSVKYERSDKKATREAMPAQLEKLLEDTSRQPSAPDLKSSLSKPVTPGVKVTPAEPPSGTPSGPIRTFSKLGHLAGVEGLLPEDEGPKKPKTPDKQSRTGSQQPGTANSKAKDSRRSSMSPTSARKESGRHTLRSQPYSVADSEATGTPGTAQTARKSAITDKASRPRRNKKAEAALRAQLEYEKKHGKCVIPIRMAEFFAGVKTVTRRLEDPVHGVDDVFITVNLDKPLMSEEQRMQLNPMIIKVHSATNMPNSPITQEELKLRCHPCYVQYKFFRQPTHKSVGREHDTSVYWDDIDVILTGTIEPSELREFLNGPLLEVEVHDRDRKLEETKLKPALFGEDLEDEKISNVGTVASRRTIHNPFHERDRPWDPYGVARFNLSDLLLGQRTLNLKSPILNGPIPDILGQKDKPEGKVMGVAGAVDGPTDTPIATGHYIQSQAMLKIKVELAYPITTPEQVAAKEPLDTTFECPFARIVFVFAYNNVKFLNKLQSLVTQINAVALELDTLPEHVIDAALSTYKLTMVQQKNRHLDIVTGFQVMDRTYHIFVLEGLRGHAISQIWKALPQPENEDVIVLYNSELAFGERLYGPLDVDLCRVKLHEPMETIVKQSLLYVRDMVPKPCFLALVKIQELMRSKTLRDCVRNDLFPSAEMVVSMSREFGVPLTSEDFEELQPEADQKLVNNDPSKNFIHQMSFPQTSRMWTPIDNENTDFMEYLSEREKTAPMKDFIKDNMAYTRSVSMMNKQKRELTMPPMIRADVKVAHNYSTQALNSTEKGKEEVREILSQWPDERFTYNPAFHHSMTVVPINVEAIKKQEEQESKDKYRTPNGWTYPGKKTMQEANKHPNKPDEARIDEIHGVWTENVLHANVLEPTLNRERYDWSNRQVDLDIWTKPRRSFGDEPITIHLAGDKLDKERRAAAHSADAAWRSKVIVDDPRVYLHRCNLQTEQRDTGYKSSNELDRLRQILKDDPQKYSLKKKPMVLKDIPPLNVVLNPSVDTTARRMGLSTEPAVPGEGIEKTKGFMPGPYRDNSWSLDRNYIASVDYEHKKFQQLKGKDFNVYHKERSPFAKRSIVPLYNAEHDNHLFWTNEEAYDFRNRHMTLPDIGAYKEYAKEMVDRQVTFANPVIEKKAVELE</sequence>
<keyword evidence="3" id="KW-1185">Reference proteome</keyword>
<gene>
    <name evidence="2" type="ORF">OFUS_LOCUS9904</name>
</gene>
<dbReference type="OrthoDB" id="188352at2759"/>
<dbReference type="Pfam" id="PF15084">
    <property type="entry name" value="DUF4550"/>
    <property type="match status" value="1"/>
</dbReference>
<name>A0A8J1XH59_OWEFU</name>
<feature type="compositionally biased region" description="Basic and acidic residues" evidence="1">
    <location>
        <begin position="331"/>
        <end position="342"/>
    </location>
</feature>
<feature type="compositionally biased region" description="Low complexity" evidence="1">
    <location>
        <begin position="89"/>
        <end position="105"/>
    </location>
</feature>
<reference evidence="2" key="1">
    <citation type="submission" date="2022-03" db="EMBL/GenBank/DDBJ databases">
        <authorList>
            <person name="Martin C."/>
        </authorList>
    </citation>
    <scope>NUCLEOTIDE SEQUENCE</scope>
</reference>
<dbReference type="Proteomes" id="UP000749559">
    <property type="component" value="Unassembled WGS sequence"/>
</dbReference>
<feature type="region of interest" description="Disordered" evidence="1">
    <location>
        <begin position="1146"/>
        <end position="1178"/>
    </location>
</feature>
<feature type="region of interest" description="Disordered" evidence="1">
    <location>
        <begin position="300"/>
        <end position="501"/>
    </location>
</feature>
<feature type="compositionally biased region" description="Basic and acidic residues" evidence="1">
    <location>
        <begin position="66"/>
        <end position="84"/>
    </location>
</feature>
<dbReference type="EMBL" id="CAIIXF020000005">
    <property type="protein sequence ID" value="CAH1783576.1"/>
    <property type="molecule type" value="Genomic_DNA"/>
</dbReference>
<protein>
    <submittedName>
        <fullName evidence="2">Uncharacterized protein</fullName>
    </submittedName>
</protein>
<feature type="compositionally biased region" description="Polar residues" evidence="1">
    <location>
        <begin position="473"/>
        <end position="484"/>
    </location>
</feature>
<evidence type="ECO:0000313" key="3">
    <source>
        <dbReference type="Proteomes" id="UP000749559"/>
    </source>
</evidence>
<feature type="compositionally biased region" description="Basic and acidic residues" evidence="1">
    <location>
        <begin position="1167"/>
        <end position="1178"/>
    </location>
</feature>
<organism evidence="2 3">
    <name type="scientific">Owenia fusiformis</name>
    <name type="common">Polychaete worm</name>
    <dbReference type="NCBI Taxonomy" id="6347"/>
    <lineage>
        <taxon>Eukaryota</taxon>
        <taxon>Metazoa</taxon>
        <taxon>Spiralia</taxon>
        <taxon>Lophotrochozoa</taxon>
        <taxon>Annelida</taxon>
        <taxon>Polychaeta</taxon>
        <taxon>Sedentaria</taxon>
        <taxon>Canalipalpata</taxon>
        <taxon>Sabellida</taxon>
        <taxon>Oweniida</taxon>
        <taxon>Oweniidae</taxon>
        <taxon>Owenia</taxon>
    </lineage>
</organism>
<dbReference type="PANTHER" id="PTHR33667:SF7">
    <property type="entry name" value="RIKEN CDNA 1810020O05 GENE"/>
    <property type="match status" value="1"/>
</dbReference>
<accession>A0A8J1XH59</accession>
<proteinExistence type="predicted"/>
<dbReference type="InterPro" id="IPR027876">
    <property type="entry name" value="DUF4550"/>
</dbReference>
<feature type="compositionally biased region" description="Polar residues" evidence="1">
    <location>
        <begin position="426"/>
        <end position="437"/>
    </location>
</feature>
<comment type="caution">
    <text evidence="2">The sequence shown here is derived from an EMBL/GenBank/DDBJ whole genome shotgun (WGS) entry which is preliminary data.</text>
</comment>
<feature type="compositionally biased region" description="Basic and acidic residues" evidence="1">
    <location>
        <begin position="1146"/>
        <end position="1155"/>
    </location>
</feature>
<dbReference type="PANTHER" id="PTHR33667">
    <property type="entry name" value="SI:DKEY-57N24.6"/>
    <property type="match status" value="1"/>
</dbReference>